<dbReference type="InterPro" id="IPR015196">
    <property type="entry name" value="PngaseF_N"/>
</dbReference>
<feature type="domain" description="Peptide-N-glycosidase F N-terminal" evidence="2">
    <location>
        <begin position="47"/>
        <end position="196"/>
    </location>
</feature>
<dbReference type="EMBL" id="JAVRHK010000016">
    <property type="protein sequence ID" value="MDT0678111.1"/>
    <property type="molecule type" value="Genomic_DNA"/>
</dbReference>
<dbReference type="SUPFAM" id="SSF49742">
    <property type="entry name" value="PHM/PNGase F"/>
    <property type="match status" value="1"/>
</dbReference>
<organism evidence="3 4">
    <name type="scientific">Autumnicola musiva</name>
    <dbReference type="NCBI Taxonomy" id="3075589"/>
    <lineage>
        <taxon>Bacteria</taxon>
        <taxon>Pseudomonadati</taxon>
        <taxon>Bacteroidota</taxon>
        <taxon>Flavobacteriia</taxon>
        <taxon>Flavobacteriales</taxon>
        <taxon>Flavobacteriaceae</taxon>
        <taxon>Autumnicola</taxon>
    </lineage>
</organism>
<name>A0ABU3D9I1_9FLAO</name>
<evidence type="ECO:0000313" key="3">
    <source>
        <dbReference type="EMBL" id="MDT0678111.1"/>
    </source>
</evidence>
<gene>
    <name evidence="3" type="ORF">RM539_16130</name>
</gene>
<dbReference type="Gene3D" id="2.60.120.230">
    <property type="match status" value="2"/>
</dbReference>
<dbReference type="InterPro" id="IPR014784">
    <property type="entry name" value="Cu2_ascorb_mOase-like_C"/>
</dbReference>
<dbReference type="InterPro" id="IPR008977">
    <property type="entry name" value="PHM/PNGase_F_dom_sf"/>
</dbReference>
<evidence type="ECO:0000313" key="4">
    <source>
        <dbReference type="Proteomes" id="UP001262582"/>
    </source>
</evidence>
<evidence type="ECO:0000259" key="2">
    <source>
        <dbReference type="SMART" id="SM01290"/>
    </source>
</evidence>
<protein>
    <submittedName>
        <fullName evidence="3">Peptide-N-glycosidase F-related protein</fullName>
    </submittedName>
</protein>
<dbReference type="InterPro" id="IPR015197">
    <property type="entry name" value="PngaseF_C"/>
</dbReference>
<accession>A0ABU3D9I1</accession>
<dbReference type="Pfam" id="PF09113">
    <property type="entry name" value="N-glycanase_C"/>
    <property type="match status" value="1"/>
</dbReference>
<keyword evidence="4" id="KW-1185">Reference proteome</keyword>
<sequence length="382" mass="43455">MTIKYFRHILFFFLFAPFALCIGQDSIYNANMVGSGMEKFEVKPIAGDIIFDEVVFYDLYAETVDEPVPEGIIRIDNTAYAKKLDLESLSIGEKLTINLRIGARCDNYDRIGGLFMDLVPKGEEFISANVKQRLEIGRFITPFMNKNKEPKEVPYSFEVNNLAAILNDPAMQKKYDFYLKFYLGGVPYAANKEVEGCEGRNDVFEGTVALETSGSVSSAHNQYILSISDNFQFNDYQEGASDEIGESYKTFKFKTDKDIRNASLHVIISNHGAQSQGEEYIRRKHYLYFDEQLIAEYTPGGKSCEPFRVYNTQRNGIYGREPRTNWNKWSNWCPGNTIPIRTYDLGMVEAGDHSFRLKVPEAIFANDDGNFPVSVYLQGASI</sequence>
<dbReference type="Proteomes" id="UP001262582">
    <property type="component" value="Unassembled WGS sequence"/>
</dbReference>
<dbReference type="RefSeq" id="WP_311504448.1">
    <property type="nucleotide sequence ID" value="NZ_JAVRHK010000016.1"/>
</dbReference>
<reference evidence="3 4" key="1">
    <citation type="submission" date="2023-09" db="EMBL/GenBank/DDBJ databases">
        <authorList>
            <person name="Rey-Velasco X."/>
        </authorList>
    </citation>
    <scope>NUCLEOTIDE SEQUENCE [LARGE SCALE GENOMIC DNA]</scope>
    <source>
        <strain evidence="3 4">F117</strain>
    </source>
</reference>
<dbReference type="SMART" id="SM01290">
    <property type="entry name" value="N-glycanase_N"/>
    <property type="match status" value="1"/>
</dbReference>
<proteinExistence type="predicted"/>
<dbReference type="Pfam" id="PF09112">
    <property type="entry name" value="N-glycanase_N"/>
    <property type="match status" value="1"/>
</dbReference>
<evidence type="ECO:0000256" key="1">
    <source>
        <dbReference type="ARBA" id="ARBA00023157"/>
    </source>
</evidence>
<keyword evidence="1" id="KW-1015">Disulfide bond</keyword>
<comment type="caution">
    <text evidence="3">The sequence shown here is derived from an EMBL/GenBank/DDBJ whole genome shotgun (WGS) entry which is preliminary data.</text>
</comment>